<gene>
    <name evidence="1" type="ORF">WNY77_03320</name>
</gene>
<keyword evidence="2" id="KW-1185">Reference proteome</keyword>
<evidence type="ECO:0000313" key="2">
    <source>
        <dbReference type="Proteomes" id="UP001461163"/>
    </source>
</evidence>
<evidence type="ECO:0000313" key="1">
    <source>
        <dbReference type="EMBL" id="MEM5496422.1"/>
    </source>
</evidence>
<name>A0ABU9SRD4_9ALTE</name>
<comment type="caution">
    <text evidence="1">The sequence shown here is derived from an EMBL/GenBank/DDBJ whole genome shotgun (WGS) entry which is preliminary data.</text>
</comment>
<reference evidence="1 2" key="1">
    <citation type="submission" date="2024-03" db="EMBL/GenBank/DDBJ databases">
        <title>Community enrichment and isolation of bacterial strains for fucoidan degradation.</title>
        <authorList>
            <person name="Sichert A."/>
        </authorList>
    </citation>
    <scope>NUCLEOTIDE SEQUENCE [LARGE SCALE GENOMIC DNA]</scope>
    <source>
        <strain evidence="1 2">AS12</strain>
    </source>
</reference>
<sequence length="124" mass="13879">MKNPRNFPPEDVLADANTRCPFCQQDNRCLSAQVKNAQVKSVLVEGVSSKARSAGVFINQLSPERNASLSPAQPVSCWCFMQQVPQALIDLVPSSSQHKHCICQRCVDEFESDPVAFQRRYCSY</sequence>
<organism evidence="1 2">
    <name type="scientific">Paraglaciecola mesophila</name>
    <dbReference type="NCBI Taxonomy" id="197222"/>
    <lineage>
        <taxon>Bacteria</taxon>
        <taxon>Pseudomonadati</taxon>
        <taxon>Pseudomonadota</taxon>
        <taxon>Gammaproteobacteria</taxon>
        <taxon>Alteromonadales</taxon>
        <taxon>Alteromonadaceae</taxon>
        <taxon>Paraglaciecola</taxon>
    </lineage>
</organism>
<proteinExistence type="predicted"/>
<dbReference type="EMBL" id="JBBMQS010000002">
    <property type="protein sequence ID" value="MEM5496422.1"/>
    <property type="molecule type" value="Genomic_DNA"/>
</dbReference>
<accession>A0ABU9SRD4</accession>
<dbReference type="Pfam" id="PF14375">
    <property type="entry name" value="Cys_rich_CWC"/>
    <property type="match status" value="1"/>
</dbReference>
<dbReference type="Proteomes" id="UP001461163">
    <property type="component" value="Unassembled WGS sequence"/>
</dbReference>
<dbReference type="RefSeq" id="WP_342880879.1">
    <property type="nucleotide sequence ID" value="NZ_JBBMQS010000002.1"/>
</dbReference>
<protein>
    <submittedName>
        <fullName evidence="1">Cysteine-rich CWC family protein</fullName>
    </submittedName>
</protein>
<dbReference type="InterPro" id="IPR032720">
    <property type="entry name" value="Cys_rich_CWC"/>
</dbReference>